<name>A0A238LI67_9RHOB</name>
<evidence type="ECO:0000313" key="3">
    <source>
        <dbReference type="Proteomes" id="UP000201613"/>
    </source>
</evidence>
<reference evidence="3" key="1">
    <citation type="submission" date="2017-05" db="EMBL/GenBank/DDBJ databases">
        <authorList>
            <person name="Rodrigo-Torres L."/>
            <person name="Arahal R. D."/>
            <person name="Lucena T."/>
        </authorList>
    </citation>
    <scope>NUCLEOTIDE SEQUENCE [LARGE SCALE GENOMIC DNA]</scope>
    <source>
        <strain evidence="3">CECT 8899</strain>
    </source>
</reference>
<proteinExistence type="predicted"/>
<dbReference type="EMBL" id="FXZK01000007">
    <property type="protein sequence ID" value="SMY09104.1"/>
    <property type="molecule type" value="Genomic_DNA"/>
</dbReference>
<evidence type="ECO:0000256" key="1">
    <source>
        <dbReference type="SAM" id="Phobius"/>
    </source>
</evidence>
<dbReference type="Proteomes" id="UP000201613">
    <property type="component" value="Unassembled WGS sequence"/>
</dbReference>
<feature type="transmembrane region" description="Helical" evidence="1">
    <location>
        <begin position="21"/>
        <end position="45"/>
    </location>
</feature>
<evidence type="ECO:0000313" key="2">
    <source>
        <dbReference type="EMBL" id="SMY09104.1"/>
    </source>
</evidence>
<protein>
    <submittedName>
        <fullName evidence="2">Uncharacterized protein</fullName>
    </submittedName>
</protein>
<organism evidence="2 3">
    <name type="scientific">Flavimaricola marinus</name>
    <dbReference type="NCBI Taxonomy" id="1819565"/>
    <lineage>
        <taxon>Bacteria</taxon>
        <taxon>Pseudomonadati</taxon>
        <taxon>Pseudomonadota</taxon>
        <taxon>Alphaproteobacteria</taxon>
        <taxon>Rhodobacterales</taxon>
        <taxon>Paracoccaceae</taxon>
        <taxon>Flavimaricola</taxon>
    </lineage>
</organism>
<sequence length="61" mass="6920">MRRLYHAVTDTDWLYLHRGKIAGFAFGTFGTWTITLFFVVAITGVPVGGQPKPVEQVYFIE</sequence>
<dbReference type="OrthoDB" id="9803916at2"/>
<gene>
    <name evidence="2" type="ORF">LOM8899_03266</name>
</gene>
<keyword evidence="1" id="KW-0812">Transmembrane</keyword>
<keyword evidence="1" id="KW-0472">Membrane</keyword>
<dbReference type="AlphaFoldDB" id="A0A238LI67"/>
<keyword evidence="1" id="KW-1133">Transmembrane helix</keyword>
<accession>A0A238LI67</accession>
<keyword evidence="3" id="KW-1185">Reference proteome</keyword>
<dbReference type="RefSeq" id="WP_093993295.1">
    <property type="nucleotide sequence ID" value="NZ_FXZK01000007.1"/>
</dbReference>